<reference evidence="10 11" key="1">
    <citation type="journal article" date="2019" name="Int. J. Syst. Evol. Microbiol.">
        <title>The Global Catalogue of Microorganisms (GCM) 10K type strain sequencing project: providing services to taxonomists for standard genome sequencing and annotation.</title>
        <authorList>
            <consortium name="The Broad Institute Genomics Platform"/>
            <consortium name="The Broad Institute Genome Sequencing Center for Infectious Disease"/>
            <person name="Wu L."/>
            <person name="Ma J."/>
        </authorList>
    </citation>
    <scope>NUCLEOTIDE SEQUENCE [LARGE SCALE GENOMIC DNA]</scope>
    <source>
        <strain evidence="10 11">JCM 11448</strain>
    </source>
</reference>
<feature type="transmembrane region" description="Helical" evidence="8">
    <location>
        <begin position="175"/>
        <end position="194"/>
    </location>
</feature>
<keyword evidence="4 8" id="KW-0812">Transmembrane</keyword>
<dbReference type="Gene3D" id="1.10.3720.10">
    <property type="entry name" value="MetI-like"/>
    <property type="match status" value="1"/>
</dbReference>
<keyword evidence="5" id="KW-0029">Amino-acid transport</keyword>
<dbReference type="PANTHER" id="PTHR30614">
    <property type="entry name" value="MEMBRANE COMPONENT OF AMINO ACID ABC TRANSPORTER"/>
    <property type="match status" value="1"/>
</dbReference>
<dbReference type="InterPro" id="IPR010065">
    <property type="entry name" value="AA_ABC_transptr_permease_3TM"/>
</dbReference>
<evidence type="ECO:0000313" key="11">
    <source>
        <dbReference type="Proteomes" id="UP001500282"/>
    </source>
</evidence>
<gene>
    <name evidence="10" type="ORF">GCM10009579_02910</name>
</gene>
<dbReference type="InterPro" id="IPR000515">
    <property type="entry name" value="MetI-like"/>
</dbReference>
<evidence type="ECO:0000256" key="5">
    <source>
        <dbReference type="ARBA" id="ARBA00022970"/>
    </source>
</evidence>
<evidence type="ECO:0000256" key="3">
    <source>
        <dbReference type="ARBA" id="ARBA00022475"/>
    </source>
</evidence>
<keyword evidence="6 8" id="KW-1133">Transmembrane helix</keyword>
<dbReference type="PROSITE" id="PS50928">
    <property type="entry name" value="ABC_TM1"/>
    <property type="match status" value="1"/>
</dbReference>
<feature type="transmembrane region" description="Helical" evidence="8">
    <location>
        <begin position="124"/>
        <end position="146"/>
    </location>
</feature>
<evidence type="ECO:0000256" key="2">
    <source>
        <dbReference type="ARBA" id="ARBA00022448"/>
    </source>
</evidence>
<name>A0ABN1WJ66_9ACTN</name>
<organism evidence="10 11">
    <name type="scientific">Streptomyces javensis</name>
    <dbReference type="NCBI Taxonomy" id="114698"/>
    <lineage>
        <taxon>Bacteria</taxon>
        <taxon>Bacillati</taxon>
        <taxon>Actinomycetota</taxon>
        <taxon>Actinomycetes</taxon>
        <taxon>Kitasatosporales</taxon>
        <taxon>Streptomycetaceae</taxon>
        <taxon>Streptomyces</taxon>
        <taxon>Streptomyces violaceusniger group</taxon>
    </lineage>
</organism>
<evidence type="ECO:0000259" key="9">
    <source>
        <dbReference type="PROSITE" id="PS50928"/>
    </source>
</evidence>
<dbReference type="InterPro" id="IPR043429">
    <property type="entry name" value="ArtM/GltK/GlnP/TcyL/YhdX-like"/>
</dbReference>
<comment type="similarity">
    <text evidence="8">Belongs to the binding-protein-dependent transport system permease family.</text>
</comment>
<dbReference type="NCBIfam" id="TIGR01726">
    <property type="entry name" value="HEQRo_perm_3TM"/>
    <property type="match status" value="1"/>
</dbReference>
<evidence type="ECO:0000256" key="1">
    <source>
        <dbReference type="ARBA" id="ARBA00004651"/>
    </source>
</evidence>
<dbReference type="Proteomes" id="UP001500282">
    <property type="component" value="Unassembled WGS sequence"/>
</dbReference>
<dbReference type="PANTHER" id="PTHR30614:SF0">
    <property type="entry name" value="L-CYSTINE TRANSPORT SYSTEM PERMEASE PROTEIN TCYL"/>
    <property type="match status" value="1"/>
</dbReference>
<accession>A0ABN1WJ66</accession>
<keyword evidence="2 8" id="KW-0813">Transport</keyword>
<keyword evidence="11" id="KW-1185">Reference proteome</keyword>
<evidence type="ECO:0000256" key="4">
    <source>
        <dbReference type="ARBA" id="ARBA00022692"/>
    </source>
</evidence>
<feature type="transmembrane region" description="Helical" evidence="8">
    <location>
        <begin position="45"/>
        <end position="68"/>
    </location>
</feature>
<evidence type="ECO:0000256" key="7">
    <source>
        <dbReference type="ARBA" id="ARBA00023136"/>
    </source>
</evidence>
<protein>
    <submittedName>
        <fullName evidence="10">Amino acid ABC transporter permease</fullName>
    </submittedName>
</protein>
<keyword evidence="7 8" id="KW-0472">Membrane</keyword>
<feature type="transmembrane region" description="Helical" evidence="8">
    <location>
        <begin position="12"/>
        <end position="33"/>
    </location>
</feature>
<dbReference type="SUPFAM" id="SSF161098">
    <property type="entry name" value="MetI-like"/>
    <property type="match status" value="1"/>
</dbReference>
<comment type="caution">
    <text evidence="10">The sequence shown here is derived from an EMBL/GenBank/DDBJ whole genome shotgun (WGS) entry which is preliminary data.</text>
</comment>
<proteinExistence type="inferred from homology"/>
<dbReference type="Pfam" id="PF00528">
    <property type="entry name" value="BPD_transp_1"/>
    <property type="match status" value="1"/>
</dbReference>
<feature type="domain" description="ABC transmembrane type-1" evidence="9">
    <location>
        <begin position="9"/>
        <end position="196"/>
    </location>
</feature>
<evidence type="ECO:0000256" key="6">
    <source>
        <dbReference type="ARBA" id="ARBA00022989"/>
    </source>
</evidence>
<feature type="transmembrane region" description="Helical" evidence="8">
    <location>
        <begin position="74"/>
        <end position="92"/>
    </location>
</feature>
<comment type="subcellular location">
    <subcellularLocation>
        <location evidence="1 8">Cell membrane</location>
        <topology evidence="1 8">Multi-pass membrane protein</topology>
    </subcellularLocation>
</comment>
<evidence type="ECO:0000256" key="8">
    <source>
        <dbReference type="RuleBase" id="RU363032"/>
    </source>
</evidence>
<dbReference type="EMBL" id="BAAAIH010000001">
    <property type="protein sequence ID" value="GAA1248702.1"/>
    <property type="molecule type" value="Genomic_DNA"/>
</dbReference>
<keyword evidence="3" id="KW-1003">Cell membrane</keyword>
<dbReference type="InterPro" id="IPR035906">
    <property type="entry name" value="MetI-like_sf"/>
</dbReference>
<evidence type="ECO:0000313" key="10">
    <source>
        <dbReference type="EMBL" id="GAA1248702.1"/>
    </source>
</evidence>
<sequence length="207" mass="21763">MIEFLARGIVTTVQVTLGAFAVAVVLGALITTARRSGAKAVRMVGGVYVAVFRGVPPVAWLLMAYYGFGGVVSLPPLGAAVVALGLIGAAYMSEIYRAALEAVPQGQVDAADALALSRWDKYRLVMLPNTAALLAASTASYAISLLKDSALASLLSVAELTFRANQYRQALGQPIQVFAVAAAFYIILSVLVAVPARHIEQRILEGR</sequence>
<dbReference type="CDD" id="cd06261">
    <property type="entry name" value="TM_PBP2"/>
    <property type="match status" value="1"/>
</dbReference>